<accession>A0A382T4J3</accession>
<dbReference type="SUPFAM" id="SSF52058">
    <property type="entry name" value="L domain-like"/>
    <property type="match status" value="1"/>
</dbReference>
<name>A0A382T4J3_9ZZZZ</name>
<dbReference type="PANTHER" id="PTHR47566:SF1">
    <property type="entry name" value="PROTEIN NUD1"/>
    <property type="match status" value="1"/>
</dbReference>
<dbReference type="Gene3D" id="3.80.10.10">
    <property type="entry name" value="Ribonuclease Inhibitor"/>
    <property type="match status" value="1"/>
</dbReference>
<evidence type="ECO:0000313" key="3">
    <source>
        <dbReference type="EMBL" id="SVD17079.1"/>
    </source>
</evidence>
<gene>
    <name evidence="3" type="ORF">METZ01_LOCUS369933</name>
</gene>
<dbReference type="GO" id="GO:0035591">
    <property type="term" value="F:signaling adaptor activity"/>
    <property type="evidence" value="ECO:0007669"/>
    <property type="project" value="TreeGrafter"/>
</dbReference>
<dbReference type="InterPro" id="IPR032675">
    <property type="entry name" value="LRR_dom_sf"/>
</dbReference>
<dbReference type="EMBL" id="UINC01133883">
    <property type="protein sequence ID" value="SVD17079.1"/>
    <property type="molecule type" value="Genomic_DNA"/>
</dbReference>
<evidence type="ECO:0000256" key="1">
    <source>
        <dbReference type="ARBA" id="ARBA00022614"/>
    </source>
</evidence>
<keyword evidence="1" id="KW-0433">Leucine-rich repeat</keyword>
<evidence type="ECO:0000256" key="2">
    <source>
        <dbReference type="ARBA" id="ARBA00022737"/>
    </source>
</evidence>
<feature type="non-terminal residue" evidence="3">
    <location>
        <position position="155"/>
    </location>
</feature>
<dbReference type="AlphaFoldDB" id="A0A382T4J3"/>
<keyword evidence="2" id="KW-0677">Repeat</keyword>
<reference evidence="3" key="1">
    <citation type="submission" date="2018-05" db="EMBL/GenBank/DDBJ databases">
        <authorList>
            <person name="Lanie J.A."/>
            <person name="Ng W.-L."/>
            <person name="Kazmierczak K.M."/>
            <person name="Andrzejewski T.M."/>
            <person name="Davidsen T.M."/>
            <person name="Wayne K.J."/>
            <person name="Tettelin H."/>
            <person name="Glass J.I."/>
            <person name="Rusch D."/>
            <person name="Podicherti R."/>
            <person name="Tsui H.-C.T."/>
            <person name="Winkler M.E."/>
        </authorList>
    </citation>
    <scope>NUCLEOTIDE SEQUENCE</scope>
</reference>
<feature type="non-terminal residue" evidence="3">
    <location>
        <position position="1"/>
    </location>
</feature>
<dbReference type="PANTHER" id="PTHR47566">
    <property type="match status" value="1"/>
</dbReference>
<organism evidence="3">
    <name type="scientific">marine metagenome</name>
    <dbReference type="NCBI Taxonomy" id="408172"/>
    <lineage>
        <taxon>unclassified sequences</taxon>
        <taxon>metagenomes</taxon>
        <taxon>ecological metagenomes</taxon>
    </lineage>
</organism>
<dbReference type="InterPro" id="IPR052574">
    <property type="entry name" value="CDIRP"/>
</dbReference>
<protein>
    <submittedName>
        <fullName evidence="3">Uncharacterized protein</fullName>
    </submittedName>
</protein>
<proteinExistence type="predicted"/>
<sequence>LDVSNNTALTYLETHNNSLTTLDVSSNTALTYLHSDGNPLTSLDVSANTALTNLLCNNNQLTSLDVSANTALIGLNCDSNQLTYLNMKNGVTTQLTEFDAHNNSSLTCIETLDPAYATANWTSANGNIDAGVTFDVICGAAARTNWHVASTGSDI</sequence>